<keyword evidence="4 5" id="KW-0694">RNA-binding</keyword>
<dbReference type="PANTHER" id="PTHR11727:SF7">
    <property type="entry name" value="DIMETHYLADENOSINE TRANSFERASE-RELATED"/>
    <property type="match status" value="1"/>
</dbReference>
<organism evidence="8">
    <name type="scientific">Bifidobacterium longum subsp. longum</name>
    <dbReference type="NCBI Taxonomy" id="1679"/>
    <lineage>
        <taxon>Bacteria</taxon>
        <taxon>Bacillati</taxon>
        <taxon>Actinomycetota</taxon>
        <taxon>Actinomycetes</taxon>
        <taxon>Bifidobacteriales</taxon>
        <taxon>Bifidobacteriaceae</taxon>
        <taxon>Bifidobacterium</taxon>
    </lineage>
</organism>
<evidence type="ECO:0000256" key="1">
    <source>
        <dbReference type="ARBA" id="ARBA00022603"/>
    </source>
</evidence>
<dbReference type="PROSITE" id="PS01131">
    <property type="entry name" value="RRNA_A_DIMETH"/>
    <property type="match status" value="1"/>
</dbReference>
<dbReference type="PROSITE" id="PS51689">
    <property type="entry name" value="SAM_RNA_A_N6_MT"/>
    <property type="match status" value="1"/>
</dbReference>
<evidence type="ECO:0000256" key="4">
    <source>
        <dbReference type="ARBA" id="ARBA00022884"/>
    </source>
</evidence>
<keyword evidence="1 5" id="KW-0489">Methyltransferase</keyword>
<dbReference type="Gene3D" id="3.40.50.150">
    <property type="entry name" value="Vaccinia Virus protein VP39"/>
    <property type="match status" value="1"/>
</dbReference>
<protein>
    <submittedName>
        <fullName evidence="8">23S rRNA N-6-methyltransferase</fullName>
    </submittedName>
</protein>
<evidence type="ECO:0000256" key="2">
    <source>
        <dbReference type="ARBA" id="ARBA00022679"/>
    </source>
</evidence>
<keyword evidence="3 5" id="KW-0949">S-adenosyl-L-methionine</keyword>
<dbReference type="GO" id="GO:0000179">
    <property type="term" value="F:rRNA (adenine-N6,N6-)-dimethyltransferase activity"/>
    <property type="evidence" value="ECO:0007669"/>
    <property type="project" value="UniProtKB-UniRule"/>
</dbReference>
<feature type="compositionally biased region" description="Basic residues" evidence="6">
    <location>
        <begin position="275"/>
        <end position="284"/>
    </location>
</feature>
<evidence type="ECO:0000256" key="5">
    <source>
        <dbReference type="PROSITE-ProRule" id="PRU01026"/>
    </source>
</evidence>
<dbReference type="InterPro" id="IPR001737">
    <property type="entry name" value="KsgA/Erm"/>
</dbReference>
<evidence type="ECO:0000256" key="3">
    <source>
        <dbReference type="ARBA" id="ARBA00022691"/>
    </source>
</evidence>
<evidence type="ECO:0000313" key="8">
    <source>
        <dbReference type="EMBL" id="AIG20199.1"/>
    </source>
</evidence>
<dbReference type="InterPro" id="IPR023165">
    <property type="entry name" value="rRNA_Ade_diMease-like_C"/>
</dbReference>
<feature type="binding site" evidence="5">
    <location>
        <position position="61"/>
    </location>
    <ligand>
        <name>S-adenosyl-L-methionine</name>
        <dbReference type="ChEBI" id="CHEBI:59789"/>
    </ligand>
</feature>
<dbReference type="Pfam" id="PF00398">
    <property type="entry name" value="RrnaAD"/>
    <property type="match status" value="1"/>
</dbReference>
<dbReference type="AlphaFoldDB" id="A0A075QK63"/>
<name>A0A075QK63_BIFLL</name>
<feature type="binding site" evidence="5">
    <location>
        <position position="16"/>
    </location>
    <ligand>
        <name>S-adenosyl-L-methionine</name>
        <dbReference type="ChEBI" id="CHEBI:59789"/>
    </ligand>
</feature>
<sequence>MSAYGHGRHEHGQNFLTDHKFINSIIDLVKQTSGPIIEIGPGSGALTHPMAHLGRAITAVEVDAKLADKLTQETSSATVEVVHDDFLNFRLPATPCVIVGNIPFHLTTAILRKLLHAPAWTDAVLLMQWEVARRRAGVGASTMMTAQWSPWFTFHLGSRVPRSAFRPQPNVDGGILVIRRVDDPKIPIKQRKAFQAMVHTVFTARGRGIGEILRRAGMFSSRSETQSWLRSRGIDPATLPPRLCTSDWIDLFQVTGSSSPHHRPISPSGSSQRPPQRKNRSRRR</sequence>
<feature type="binding site" evidence="5">
    <location>
        <position position="14"/>
    </location>
    <ligand>
        <name>S-adenosyl-L-methionine</name>
        <dbReference type="ChEBI" id="CHEBI:59789"/>
    </ligand>
</feature>
<dbReference type="GO" id="GO:0005829">
    <property type="term" value="C:cytosol"/>
    <property type="evidence" value="ECO:0007669"/>
    <property type="project" value="TreeGrafter"/>
</dbReference>
<evidence type="ECO:0000256" key="6">
    <source>
        <dbReference type="SAM" id="MobiDB-lite"/>
    </source>
</evidence>
<dbReference type="SUPFAM" id="SSF53335">
    <property type="entry name" value="S-adenosyl-L-methionine-dependent methyltransferases"/>
    <property type="match status" value="1"/>
</dbReference>
<dbReference type="PANTHER" id="PTHR11727">
    <property type="entry name" value="DIMETHYLADENOSINE TRANSFERASE"/>
    <property type="match status" value="1"/>
</dbReference>
<dbReference type="EMBL" id="KJ752722">
    <property type="protein sequence ID" value="AIG20199.1"/>
    <property type="molecule type" value="Genomic_DNA"/>
</dbReference>
<keyword evidence="2 5" id="KW-0808">Transferase</keyword>
<dbReference type="GO" id="GO:0003723">
    <property type="term" value="F:RNA binding"/>
    <property type="evidence" value="ECO:0007669"/>
    <property type="project" value="UniProtKB-UniRule"/>
</dbReference>
<dbReference type="Gene3D" id="1.10.8.100">
    <property type="entry name" value="Ribosomal RNA adenine dimethylase-like, domain 2"/>
    <property type="match status" value="1"/>
</dbReference>
<evidence type="ECO:0000259" key="7">
    <source>
        <dbReference type="SMART" id="SM00650"/>
    </source>
</evidence>
<comment type="similarity">
    <text evidence="5">Belongs to the class I-like SAM-binding methyltransferase superfamily. rRNA adenine N(6)-methyltransferase family.</text>
</comment>
<feature type="region of interest" description="Disordered" evidence="6">
    <location>
        <begin position="256"/>
        <end position="284"/>
    </location>
</feature>
<dbReference type="InterPro" id="IPR020598">
    <property type="entry name" value="rRNA_Ade_methylase_Trfase_N"/>
</dbReference>
<reference evidence="8" key="1">
    <citation type="journal article" date="2015" name="Ann. Microbiol.">
        <title>Detection of erm(X)-mediated antibiotic resistance in Bifidobacterium longum subsp. longum.</title>
        <authorList>
            <person name="Luo C."/>
            <person name="Hang X."/>
            <person name="Liu X."/>
            <person name="Zhang M."/>
            <person name="Yang X."/>
            <person name="Yang H."/>
        </authorList>
    </citation>
    <scope>NUCLEOTIDE SEQUENCE</scope>
    <source>
        <strain evidence="8">SQS4-63</strain>
    </source>
</reference>
<feature type="domain" description="Ribosomal RNA adenine methylase transferase N-terminal" evidence="7">
    <location>
        <begin position="21"/>
        <end position="182"/>
    </location>
</feature>
<dbReference type="InterPro" id="IPR020596">
    <property type="entry name" value="rRNA_Ade_Mease_Trfase_CS"/>
</dbReference>
<gene>
    <name evidence="8" type="primary">ermX</name>
</gene>
<feature type="binding site" evidence="5">
    <location>
        <position position="40"/>
    </location>
    <ligand>
        <name>S-adenosyl-L-methionine</name>
        <dbReference type="ChEBI" id="CHEBI:59789"/>
    </ligand>
</feature>
<dbReference type="InterPro" id="IPR029063">
    <property type="entry name" value="SAM-dependent_MTases_sf"/>
</dbReference>
<feature type="binding site" evidence="5">
    <location>
        <position position="85"/>
    </location>
    <ligand>
        <name>S-adenosyl-L-methionine</name>
        <dbReference type="ChEBI" id="CHEBI:59789"/>
    </ligand>
</feature>
<proteinExistence type="inferred from homology"/>
<accession>A0A075QK63</accession>
<feature type="compositionally biased region" description="Low complexity" evidence="6">
    <location>
        <begin position="265"/>
        <end position="274"/>
    </location>
</feature>
<dbReference type="SMART" id="SM00650">
    <property type="entry name" value="rADc"/>
    <property type="match status" value="1"/>
</dbReference>
<feature type="binding site" evidence="5">
    <location>
        <position position="101"/>
    </location>
    <ligand>
        <name>S-adenosyl-L-methionine</name>
        <dbReference type="ChEBI" id="CHEBI:59789"/>
    </ligand>
</feature>
<dbReference type="NCBIfam" id="NF000499">
    <property type="entry name" value="Erm23S_rRNA_broad"/>
    <property type="match status" value="1"/>
</dbReference>
<dbReference type="CDD" id="cd02440">
    <property type="entry name" value="AdoMet_MTases"/>
    <property type="match status" value="1"/>
</dbReference>